<evidence type="ECO:0000313" key="1">
    <source>
        <dbReference type="EMBL" id="CAB0015505.1"/>
    </source>
</evidence>
<dbReference type="Proteomes" id="UP000479000">
    <property type="component" value="Unassembled WGS sequence"/>
</dbReference>
<evidence type="ECO:0000313" key="2">
    <source>
        <dbReference type="Proteomes" id="UP000479000"/>
    </source>
</evidence>
<keyword evidence="2" id="KW-1185">Reference proteome</keyword>
<sequence>MNRLIVADLCHLCHRWTLWVVKSGQTESRLGVERVAVCAGPRTGGDADRALDPALVTDTEICQEDREMTEDVMIVRLTVEGLITMTGVMTGVAITRTIVVGNLTTDRDVLLTSATGMVFRGQVESFGEVTADISISLKSFHQFLYLFCSLQKEEIQVPWAEKIQVPWTEKIQIPWPEEVQVSWPKTS</sequence>
<gene>
    <name evidence="1" type="ORF">NTEN_LOCUS19845</name>
</gene>
<organism evidence="1 2">
    <name type="scientific">Nesidiocoris tenuis</name>
    <dbReference type="NCBI Taxonomy" id="355587"/>
    <lineage>
        <taxon>Eukaryota</taxon>
        <taxon>Metazoa</taxon>
        <taxon>Ecdysozoa</taxon>
        <taxon>Arthropoda</taxon>
        <taxon>Hexapoda</taxon>
        <taxon>Insecta</taxon>
        <taxon>Pterygota</taxon>
        <taxon>Neoptera</taxon>
        <taxon>Paraneoptera</taxon>
        <taxon>Hemiptera</taxon>
        <taxon>Heteroptera</taxon>
        <taxon>Panheteroptera</taxon>
        <taxon>Cimicomorpha</taxon>
        <taxon>Miridae</taxon>
        <taxon>Dicyphina</taxon>
        <taxon>Nesidiocoris</taxon>
    </lineage>
</organism>
<accession>A0A6H5HGY8</accession>
<name>A0A6H5HGY8_9HEMI</name>
<dbReference type="AlphaFoldDB" id="A0A6H5HGY8"/>
<reference evidence="1 2" key="1">
    <citation type="submission" date="2020-02" db="EMBL/GenBank/DDBJ databases">
        <authorList>
            <person name="Ferguson B K."/>
        </authorList>
    </citation>
    <scope>NUCLEOTIDE SEQUENCE [LARGE SCALE GENOMIC DNA]</scope>
</reference>
<proteinExistence type="predicted"/>
<protein>
    <submittedName>
        <fullName evidence="1">Uncharacterized protein</fullName>
    </submittedName>
</protein>
<dbReference type="EMBL" id="CADCXU010029183">
    <property type="protein sequence ID" value="CAB0015505.1"/>
    <property type="molecule type" value="Genomic_DNA"/>
</dbReference>